<sequence length="270" mass="30312">MTQDSVPTNPPARRRTHATEAITNALKKLPRALKLTRNKAIEGRNAERAVRTAEHAYDPVAHPDAGSDDESLITVSDLPIDALSPLSKVKRLAEKMSPTSARDLFLAFISNGNPSSKRGRDDDEPKPATKKLREESAIPVGMTMPPRFSSYIAELYQNNLHLPLSLFTNNNLDLVNNSYESMATIKRNAPGAVSSDKQIRVLDTASFERKHLAERNMDRGQWLEAAQNFVTFLEGYWNNREHDQFLLAGGETRDQFPRHHRDRYQAAPGL</sequence>
<name>A0AAD6ZW37_9AGAR</name>
<reference evidence="2" key="1">
    <citation type="submission" date="2023-03" db="EMBL/GenBank/DDBJ databases">
        <title>Massive genome expansion in bonnet fungi (Mycena s.s.) driven by repeated elements and novel gene families across ecological guilds.</title>
        <authorList>
            <consortium name="Lawrence Berkeley National Laboratory"/>
            <person name="Harder C.B."/>
            <person name="Miyauchi S."/>
            <person name="Viragh M."/>
            <person name="Kuo A."/>
            <person name="Thoen E."/>
            <person name="Andreopoulos B."/>
            <person name="Lu D."/>
            <person name="Skrede I."/>
            <person name="Drula E."/>
            <person name="Henrissat B."/>
            <person name="Morin E."/>
            <person name="Kohler A."/>
            <person name="Barry K."/>
            <person name="LaButti K."/>
            <person name="Morin E."/>
            <person name="Salamov A."/>
            <person name="Lipzen A."/>
            <person name="Mereny Z."/>
            <person name="Hegedus B."/>
            <person name="Baldrian P."/>
            <person name="Stursova M."/>
            <person name="Weitz H."/>
            <person name="Taylor A."/>
            <person name="Grigoriev I.V."/>
            <person name="Nagy L.G."/>
            <person name="Martin F."/>
            <person name="Kauserud H."/>
        </authorList>
    </citation>
    <scope>NUCLEOTIDE SEQUENCE</scope>
    <source>
        <strain evidence="2">CBHHK002</strain>
    </source>
</reference>
<keyword evidence="3" id="KW-1185">Reference proteome</keyword>
<dbReference type="EMBL" id="JARIHO010000025">
    <property type="protein sequence ID" value="KAJ7342685.1"/>
    <property type="molecule type" value="Genomic_DNA"/>
</dbReference>
<feature type="region of interest" description="Disordered" evidence="1">
    <location>
        <begin position="112"/>
        <end position="134"/>
    </location>
</feature>
<dbReference type="Proteomes" id="UP001218218">
    <property type="component" value="Unassembled WGS sequence"/>
</dbReference>
<dbReference type="AlphaFoldDB" id="A0AAD6ZW37"/>
<evidence type="ECO:0000256" key="1">
    <source>
        <dbReference type="SAM" id="MobiDB-lite"/>
    </source>
</evidence>
<feature type="compositionally biased region" description="Basic and acidic residues" evidence="1">
    <location>
        <begin position="118"/>
        <end position="134"/>
    </location>
</feature>
<organism evidence="2 3">
    <name type="scientific">Mycena albidolilacea</name>
    <dbReference type="NCBI Taxonomy" id="1033008"/>
    <lineage>
        <taxon>Eukaryota</taxon>
        <taxon>Fungi</taxon>
        <taxon>Dikarya</taxon>
        <taxon>Basidiomycota</taxon>
        <taxon>Agaricomycotina</taxon>
        <taxon>Agaricomycetes</taxon>
        <taxon>Agaricomycetidae</taxon>
        <taxon>Agaricales</taxon>
        <taxon>Marasmiineae</taxon>
        <taxon>Mycenaceae</taxon>
        <taxon>Mycena</taxon>
    </lineage>
</organism>
<protein>
    <submittedName>
        <fullName evidence="2">Uncharacterized protein</fullName>
    </submittedName>
</protein>
<proteinExistence type="predicted"/>
<evidence type="ECO:0000313" key="3">
    <source>
        <dbReference type="Proteomes" id="UP001218218"/>
    </source>
</evidence>
<gene>
    <name evidence="2" type="ORF">DFH08DRAFT_811754</name>
</gene>
<evidence type="ECO:0000313" key="2">
    <source>
        <dbReference type="EMBL" id="KAJ7342685.1"/>
    </source>
</evidence>
<accession>A0AAD6ZW37</accession>
<comment type="caution">
    <text evidence="2">The sequence shown here is derived from an EMBL/GenBank/DDBJ whole genome shotgun (WGS) entry which is preliminary data.</text>
</comment>